<evidence type="ECO:0000313" key="3">
    <source>
        <dbReference type="Proteomes" id="UP001472677"/>
    </source>
</evidence>
<name>A0ABR2DYZ3_9ROSI</name>
<evidence type="ECO:0000259" key="1">
    <source>
        <dbReference type="Pfam" id="PF05003"/>
    </source>
</evidence>
<feature type="domain" description="DUF668" evidence="1">
    <location>
        <begin position="247"/>
        <end position="299"/>
    </location>
</feature>
<dbReference type="Proteomes" id="UP001472677">
    <property type="component" value="Unassembled WGS sequence"/>
</dbReference>
<dbReference type="Pfam" id="PF05003">
    <property type="entry name" value="DUF668"/>
    <property type="match status" value="1"/>
</dbReference>
<dbReference type="EMBL" id="JBBPBM010000021">
    <property type="protein sequence ID" value="KAK8548615.1"/>
    <property type="molecule type" value="Genomic_DNA"/>
</dbReference>
<protein>
    <recommendedName>
        <fullName evidence="1">DUF668 domain-containing protein</fullName>
    </recommendedName>
</protein>
<evidence type="ECO:0000313" key="2">
    <source>
        <dbReference type="EMBL" id="KAK8548615.1"/>
    </source>
</evidence>
<reference evidence="2 3" key="1">
    <citation type="journal article" date="2024" name="G3 (Bethesda)">
        <title>Genome assembly of Hibiscus sabdariffa L. provides insights into metabolisms of medicinal natural products.</title>
        <authorList>
            <person name="Kim T."/>
        </authorList>
    </citation>
    <scope>NUCLEOTIDE SEQUENCE [LARGE SCALE GENOMIC DNA]</scope>
    <source>
        <strain evidence="2">TK-2024</strain>
        <tissue evidence="2">Old leaves</tissue>
    </source>
</reference>
<sequence length="369" mass="41744">MVAETWILKMGNQVSANLKHALLPKETTPKKHQTVVFRSCQCDVQNNPSPQIPVGIRDPKLPRHFQFDFQFVNSTANLYHELETFDNVVELLARSVCTIFARILVVFGESALRKDSEFGRLNGDREEVVSRPSRWGLSKISSVGSGQFGNVREKRGLSMMHWGNYSRKGDFGPRISISGSCNDGPERARWNSSQFLRPQVSVPLNGDHRQSKSGVLNNAQFGPKSRFAAYASPTTVGGSALALHYANMLPTNLRLSLRTNLKSYVKNMAIYYALLAHNRKETLDGILTWLAPLAHNMIRWQNERNFEQQQIVARTNVLLLQTLYFADREKTETAICKLLVGLNYICRYEHQPNTLQGCASSFDFEDCTE</sequence>
<dbReference type="InterPro" id="IPR007700">
    <property type="entry name" value="DUF668"/>
</dbReference>
<dbReference type="PANTHER" id="PTHR31371">
    <property type="entry name" value="BNAC09G50660D PROTEIN"/>
    <property type="match status" value="1"/>
</dbReference>
<dbReference type="PANTHER" id="PTHR31371:SF2">
    <property type="entry name" value="PLANT_PROTEIN (DUF668)"/>
    <property type="match status" value="1"/>
</dbReference>
<gene>
    <name evidence="2" type="ORF">V6N12_061525</name>
</gene>
<comment type="caution">
    <text evidence="2">The sequence shown here is derived from an EMBL/GenBank/DDBJ whole genome shotgun (WGS) entry which is preliminary data.</text>
</comment>
<accession>A0ABR2DYZ3</accession>
<proteinExistence type="predicted"/>
<organism evidence="2 3">
    <name type="scientific">Hibiscus sabdariffa</name>
    <name type="common">roselle</name>
    <dbReference type="NCBI Taxonomy" id="183260"/>
    <lineage>
        <taxon>Eukaryota</taxon>
        <taxon>Viridiplantae</taxon>
        <taxon>Streptophyta</taxon>
        <taxon>Embryophyta</taxon>
        <taxon>Tracheophyta</taxon>
        <taxon>Spermatophyta</taxon>
        <taxon>Magnoliopsida</taxon>
        <taxon>eudicotyledons</taxon>
        <taxon>Gunneridae</taxon>
        <taxon>Pentapetalae</taxon>
        <taxon>rosids</taxon>
        <taxon>malvids</taxon>
        <taxon>Malvales</taxon>
        <taxon>Malvaceae</taxon>
        <taxon>Malvoideae</taxon>
        <taxon>Hibiscus</taxon>
    </lineage>
</organism>
<keyword evidence="3" id="KW-1185">Reference proteome</keyword>